<organism evidence="1 2">
    <name type="scientific">Rhizoclosmatium globosum</name>
    <dbReference type="NCBI Taxonomy" id="329046"/>
    <lineage>
        <taxon>Eukaryota</taxon>
        <taxon>Fungi</taxon>
        <taxon>Fungi incertae sedis</taxon>
        <taxon>Chytridiomycota</taxon>
        <taxon>Chytridiomycota incertae sedis</taxon>
        <taxon>Chytridiomycetes</taxon>
        <taxon>Chytridiales</taxon>
        <taxon>Chytriomycetaceae</taxon>
        <taxon>Rhizoclosmatium</taxon>
    </lineage>
</organism>
<accession>A0A1Y2B334</accession>
<dbReference type="InterPro" id="IPR053137">
    <property type="entry name" value="NLR-like"/>
</dbReference>
<gene>
    <name evidence="1" type="ORF">BCR33DRAFT_772551</name>
</gene>
<evidence type="ECO:0000313" key="2">
    <source>
        <dbReference type="Proteomes" id="UP000193642"/>
    </source>
</evidence>
<comment type="caution">
    <text evidence="1">The sequence shown here is derived from an EMBL/GenBank/DDBJ whole genome shotgun (WGS) entry which is preliminary data.</text>
</comment>
<dbReference type="Gene3D" id="1.25.40.10">
    <property type="entry name" value="Tetratricopeptide repeat domain"/>
    <property type="match status" value="1"/>
</dbReference>
<reference evidence="1 2" key="1">
    <citation type="submission" date="2016-07" db="EMBL/GenBank/DDBJ databases">
        <title>Pervasive Adenine N6-methylation of Active Genes in Fungi.</title>
        <authorList>
            <consortium name="DOE Joint Genome Institute"/>
            <person name="Mondo S.J."/>
            <person name="Dannebaum R.O."/>
            <person name="Kuo R.C."/>
            <person name="Labutti K."/>
            <person name="Haridas S."/>
            <person name="Kuo A."/>
            <person name="Salamov A."/>
            <person name="Ahrendt S.R."/>
            <person name="Lipzen A."/>
            <person name="Sullivan W."/>
            <person name="Andreopoulos W.B."/>
            <person name="Clum A."/>
            <person name="Lindquist E."/>
            <person name="Daum C."/>
            <person name="Ramamoorthy G.K."/>
            <person name="Gryganskyi A."/>
            <person name="Culley D."/>
            <person name="Magnuson J.K."/>
            <person name="James T.Y."/>
            <person name="O'Malley M.A."/>
            <person name="Stajich J.E."/>
            <person name="Spatafora J.W."/>
            <person name="Visel A."/>
            <person name="Grigoriev I.V."/>
        </authorList>
    </citation>
    <scope>NUCLEOTIDE SEQUENCE [LARGE SCALE GENOMIC DNA]</scope>
    <source>
        <strain evidence="1 2">JEL800</strain>
    </source>
</reference>
<evidence type="ECO:0008006" key="3">
    <source>
        <dbReference type="Google" id="ProtNLM"/>
    </source>
</evidence>
<dbReference type="Pfam" id="PF13424">
    <property type="entry name" value="TPR_12"/>
    <property type="match status" value="2"/>
</dbReference>
<keyword evidence="2" id="KW-1185">Reference proteome</keyword>
<protein>
    <recommendedName>
        <fullName evidence="3">TPR-like protein</fullName>
    </recommendedName>
</protein>
<dbReference type="SMART" id="SM00028">
    <property type="entry name" value="TPR"/>
    <property type="match status" value="4"/>
</dbReference>
<dbReference type="PANTHER" id="PTHR46082">
    <property type="entry name" value="ATP/GTP-BINDING PROTEIN-RELATED"/>
    <property type="match status" value="1"/>
</dbReference>
<dbReference type="STRING" id="329046.A0A1Y2B334"/>
<evidence type="ECO:0000313" key="1">
    <source>
        <dbReference type="EMBL" id="ORY29231.1"/>
    </source>
</evidence>
<dbReference type="AlphaFoldDB" id="A0A1Y2B334"/>
<dbReference type="EMBL" id="MCGO01000089">
    <property type="protein sequence ID" value="ORY29231.1"/>
    <property type="molecule type" value="Genomic_DNA"/>
</dbReference>
<name>A0A1Y2B334_9FUNG</name>
<dbReference type="SUPFAM" id="SSF48452">
    <property type="entry name" value="TPR-like"/>
    <property type="match status" value="1"/>
</dbReference>
<dbReference type="Proteomes" id="UP000193642">
    <property type="component" value="Unassembled WGS sequence"/>
</dbReference>
<sequence length="410" mass="46993">MSPIQSELPCHPRSDHNPNLRTIPQANHKQSGLSLCAQLFLSNAQFKGNPLVQDASWFISHAWQYKFTETIDSILAFAKTENLDPSTMIIWFDLFSNSQHNTAAKPFDWWQTVFMNAIKSIHSVVMVIHPWENPIPLKRVWCIFEVYACTVTSSNFHIAMTSQEELTFIDALHTPERFHAVLANINSHKSESWNPSDRDSIFEVIQQTVGFVALDRLVFDTISNWVVSSIKKLMKPYDKESEMHLILMAVLGGFLRLQGRYQEAEEILEKCVERWKRVFGVNEPNTFSAMNFLGLVYQEQGKLSDALPIFTECLDGQTRLHGTDDLRTLRTMNHLGMVHQNMGNFKEAESIFRECRITATKLFGETDLETLRYTSNLAHSLQTQSKFSEAEPLLIQCLSAFKTICGLHRT</sequence>
<dbReference type="InterPro" id="IPR019734">
    <property type="entry name" value="TPR_rpt"/>
</dbReference>
<dbReference type="OrthoDB" id="626167at2759"/>
<dbReference type="InterPro" id="IPR011990">
    <property type="entry name" value="TPR-like_helical_dom_sf"/>
</dbReference>
<dbReference type="PANTHER" id="PTHR46082:SF6">
    <property type="entry name" value="AAA+ ATPASE DOMAIN-CONTAINING PROTEIN-RELATED"/>
    <property type="match status" value="1"/>
</dbReference>
<proteinExistence type="predicted"/>